<evidence type="ECO:0000256" key="1">
    <source>
        <dbReference type="SAM" id="MobiDB-lite"/>
    </source>
</evidence>
<gene>
    <name evidence="2" type="ORF">KCG46_04965</name>
</gene>
<proteinExistence type="predicted"/>
<organism evidence="2 3">
    <name type="scientific">Erythrobacter crassostreae</name>
    <dbReference type="NCBI Taxonomy" id="2828328"/>
    <lineage>
        <taxon>Bacteria</taxon>
        <taxon>Pseudomonadati</taxon>
        <taxon>Pseudomonadota</taxon>
        <taxon>Alphaproteobacteria</taxon>
        <taxon>Sphingomonadales</taxon>
        <taxon>Erythrobacteraceae</taxon>
        <taxon>Erythrobacter/Porphyrobacter group</taxon>
        <taxon>Erythrobacter</taxon>
    </lineage>
</organism>
<sequence>MREKRQLALLRRQQMLATIARREAMRSLADAVGEESRSAGLANRSRELAATYQSRIGATNGETVRLSGQFAGSLAALAHYADQSRGQAVEQIESGQEVLAAADNRMRRLSEKAQRAQQDLEARKEGRNAEFGVRLARKLQNDGDGQLRSPR</sequence>
<accession>A0A9X1F259</accession>
<protein>
    <submittedName>
        <fullName evidence="2">Uncharacterized protein</fullName>
    </submittedName>
</protein>
<comment type="caution">
    <text evidence="2">The sequence shown here is derived from an EMBL/GenBank/DDBJ whole genome shotgun (WGS) entry which is preliminary data.</text>
</comment>
<name>A0A9X1F259_9SPHN</name>
<dbReference type="AlphaFoldDB" id="A0A9X1F259"/>
<dbReference type="RefSeq" id="WP_218404189.1">
    <property type="nucleotide sequence ID" value="NZ_JAGSPC010000001.1"/>
</dbReference>
<reference evidence="2" key="1">
    <citation type="submission" date="2021-04" db="EMBL/GenBank/DDBJ databases">
        <authorList>
            <person name="Pira H."/>
            <person name="Risdian C."/>
            <person name="Wink J."/>
        </authorList>
    </citation>
    <scope>NUCLEOTIDE SEQUENCE</scope>
    <source>
        <strain evidence="2">WH158</strain>
    </source>
</reference>
<dbReference type="EMBL" id="JAGSPC010000001">
    <property type="protein sequence ID" value="MBV7258930.1"/>
    <property type="molecule type" value="Genomic_DNA"/>
</dbReference>
<dbReference type="Proteomes" id="UP001138681">
    <property type="component" value="Unassembled WGS sequence"/>
</dbReference>
<keyword evidence="3" id="KW-1185">Reference proteome</keyword>
<feature type="region of interest" description="Disordered" evidence="1">
    <location>
        <begin position="109"/>
        <end position="151"/>
    </location>
</feature>
<evidence type="ECO:0000313" key="3">
    <source>
        <dbReference type="Proteomes" id="UP001138681"/>
    </source>
</evidence>
<feature type="compositionally biased region" description="Basic and acidic residues" evidence="1">
    <location>
        <begin position="109"/>
        <end position="128"/>
    </location>
</feature>
<evidence type="ECO:0000313" key="2">
    <source>
        <dbReference type="EMBL" id="MBV7258930.1"/>
    </source>
</evidence>